<sequence>METGPCRRIPKRRRPASASPSDGYVDVDRISDLPDGILGDIVSLLPIDQGARTRILASQWRHIWRCSAPLNLNCDVLDTCRLGRNDADEVAGLISHILSSRRGTGRRLCGSFPYNINDRAATVDAWIRASRKLQFPPLIEDSLVP</sequence>
<accession>I1IGY8</accession>
<dbReference type="AlphaFoldDB" id="I1IGY8"/>
<dbReference type="SUPFAM" id="SSF81383">
    <property type="entry name" value="F-box domain"/>
    <property type="match status" value="1"/>
</dbReference>
<reference evidence="3" key="3">
    <citation type="submission" date="2018-08" db="UniProtKB">
        <authorList>
            <consortium name="EnsemblPlants"/>
        </authorList>
    </citation>
    <scope>IDENTIFICATION</scope>
    <source>
        <strain evidence="3">cv. Bd21</strain>
    </source>
</reference>
<proteinExistence type="predicted"/>
<dbReference type="EMBL" id="CM000883">
    <property type="protein sequence ID" value="KQJ86064.1"/>
    <property type="molecule type" value="Genomic_DNA"/>
</dbReference>
<dbReference type="PANTHER" id="PTHR32141:SF123">
    <property type="entry name" value="F-BOX DOMAIN-CONTAINING PROTEIN"/>
    <property type="match status" value="1"/>
</dbReference>
<organism evidence="2">
    <name type="scientific">Brachypodium distachyon</name>
    <name type="common">Purple false brome</name>
    <name type="synonym">Trachynia distachya</name>
    <dbReference type="NCBI Taxonomy" id="15368"/>
    <lineage>
        <taxon>Eukaryota</taxon>
        <taxon>Viridiplantae</taxon>
        <taxon>Streptophyta</taxon>
        <taxon>Embryophyta</taxon>
        <taxon>Tracheophyta</taxon>
        <taxon>Spermatophyta</taxon>
        <taxon>Magnoliopsida</taxon>
        <taxon>Liliopsida</taxon>
        <taxon>Poales</taxon>
        <taxon>Poaceae</taxon>
        <taxon>BOP clade</taxon>
        <taxon>Pooideae</taxon>
        <taxon>Stipodae</taxon>
        <taxon>Brachypodieae</taxon>
        <taxon>Brachypodium</taxon>
    </lineage>
</organism>
<dbReference type="PANTHER" id="PTHR32141">
    <property type="match status" value="1"/>
</dbReference>
<evidence type="ECO:0000313" key="4">
    <source>
        <dbReference type="Proteomes" id="UP000008810"/>
    </source>
</evidence>
<reference evidence="2 3" key="1">
    <citation type="journal article" date="2010" name="Nature">
        <title>Genome sequencing and analysis of the model grass Brachypodium distachyon.</title>
        <authorList>
            <consortium name="International Brachypodium Initiative"/>
        </authorList>
    </citation>
    <scope>NUCLEOTIDE SEQUENCE [LARGE SCALE GENOMIC DNA]</scope>
    <source>
        <strain evidence="2 3">Bd21</strain>
    </source>
</reference>
<dbReference type="EnsemblPlants" id="KQJ86064">
    <property type="protein sequence ID" value="KQJ86064"/>
    <property type="gene ID" value="BRADI_4g03083v3"/>
</dbReference>
<evidence type="ECO:0000313" key="2">
    <source>
        <dbReference type="EMBL" id="KQJ86064.1"/>
    </source>
</evidence>
<dbReference type="Gramene" id="KQJ86064">
    <property type="protein sequence ID" value="KQJ86064"/>
    <property type="gene ID" value="BRADI_4g03083v3"/>
</dbReference>
<dbReference type="InterPro" id="IPR036047">
    <property type="entry name" value="F-box-like_dom_sf"/>
</dbReference>
<protein>
    <recommendedName>
        <fullName evidence="5">F-box domain-containing protein</fullName>
    </recommendedName>
</protein>
<dbReference type="InParanoid" id="I1IGY8"/>
<dbReference type="HOGENOM" id="CLU_1789519_0_0_1"/>
<dbReference type="Proteomes" id="UP000008810">
    <property type="component" value="Chromosome 4"/>
</dbReference>
<dbReference type="InterPro" id="IPR055302">
    <property type="entry name" value="F-box_dom-containing"/>
</dbReference>
<evidence type="ECO:0000313" key="3">
    <source>
        <dbReference type="EnsemblPlants" id="KQJ86064"/>
    </source>
</evidence>
<reference evidence="2" key="2">
    <citation type="submission" date="2017-06" db="EMBL/GenBank/DDBJ databases">
        <title>WGS assembly of Brachypodium distachyon.</title>
        <authorList>
            <consortium name="The International Brachypodium Initiative"/>
            <person name="Lucas S."/>
            <person name="Harmon-Smith M."/>
            <person name="Lail K."/>
            <person name="Tice H."/>
            <person name="Grimwood J."/>
            <person name="Bruce D."/>
            <person name="Barry K."/>
            <person name="Shu S."/>
            <person name="Lindquist E."/>
            <person name="Wang M."/>
            <person name="Pitluck S."/>
            <person name="Vogel J.P."/>
            <person name="Garvin D.F."/>
            <person name="Mockler T.C."/>
            <person name="Schmutz J."/>
            <person name="Rokhsar D."/>
            <person name="Bevan M.W."/>
        </authorList>
    </citation>
    <scope>NUCLEOTIDE SEQUENCE</scope>
    <source>
        <strain evidence="2">Bd21</strain>
    </source>
</reference>
<keyword evidence="4" id="KW-1185">Reference proteome</keyword>
<evidence type="ECO:0008006" key="5">
    <source>
        <dbReference type="Google" id="ProtNLM"/>
    </source>
</evidence>
<dbReference type="STRING" id="15368.I1IGY8"/>
<dbReference type="OrthoDB" id="693675at2759"/>
<gene>
    <name evidence="2" type="ORF">BRADI_4g03083v3</name>
</gene>
<evidence type="ECO:0000256" key="1">
    <source>
        <dbReference type="SAM" id="MobiDB-lite"/>
    </source>
</evidence>
<feature type="region of interest" description="Disordered" evidence="1">
    <location>
        <begin position="1"/>
        <end position="23"/>
    </location>
</feature>
<name>I1IGY8_BRADI</name>